<evidence type="ECO:0000259" key="12">
    <source>
        <dbReference type="PROSITE" id="PS51163"/>
    </source>
</evidence>
<evidence type="ECO:0000256" key="3">
    <source>
        <dbReference type="ARBA" id="ARBA00012584"/>
    </source>
</evidence>
<dbReference type="EC" id="2.7.7.87" evidence="3"/>
<protein>
    <recommendedName>
        <fullName evidence="10">L-threonylcarbamoyladenylate synthase</fullName>
        <ecNumber evidence="3">2.7.7.87</ecNumber>
    </recommendedName>
    <alternativeName>
        <fullName evidence="10">L-threonylcarbamoyladenylate synthase</fullName>
    </alternativeName>
</protein>
<evidence type="ECO:0000256" key="10">
    <source>
        <dbReference type="ARBA" id="ARBA00029774"/>
    </source>
</evidence>
<evidence type="ECO:0000256" key="4">
    <source>
        <dbReference type="ARBA" id="ARBA00022490"/>
    </source>
</evidence>
<keyword evidence="9" id="KW-0067">ATP-binding</keyword>
<organism evidence="13">
    <name type="scientific">termite gut metagenome</name>
    <dbReference type="NCBI Taxonomy" id="433724"/>
    <lineage>
        <taxon>unclassified sequences</taxon>
        <taxon>metagenomes</taxon>
        <taxon>organismal metagenomes</taxon>
    </lineage>
</organism>
<dbReference type="GO" id="GO:0005737">
    <property type="term" value="C:cytoplasm"/>
    <property type="evidence" value="ECO:0007669"/>
    <property type="project" value="UniProtKB-SubCell"/>
</dbReference>
<reference evidence="13" key="1">
    <citation type="submission" date="2019-03" db="EMBL/GenBank/DDBJ databases">
        <title>Single cell metagenomics reveals metabolic interactions within the superorganism composed of flagellate Streblomastix strix and complex community of Bacteroidetes bacteria on its surface.</title>
        <authorList>
            <person name="Treitli S.C."/>
            <person name="Kolisko M."/>
            <person name="Husnik F."/>
            <person name="Keeling P."/>
            <person name="Hampl V."/>
        </authorList>
    </citation>
    <scope>NUCLEOTIDE SEQUENCE</scope>
    <source>
        <strain evidence="13">STM</strain>
    </source>
</reference>
<dbReference type="GO" id="GO:0008033">
    <property type="term" value="P:tRNA processing"/>
    <property type="evidence" value="ECO:0007669"/>
    <property type="project" value="UniProtKB-KW"/>
</dbReference>
<keyword evidence="5 13" id="KW-0808">Transferase</keyword>
<proteinExistence type="inferred from homology"/>
<dbReference type="NCBIfam" id="TIGR00057">
    <property type="entry name" value="L-threonylcarbamoyladenylate synthase"/>
    <property type="match status" value="1"/>
</dbReference>
<accession>A0A5J4R6G2</accession>
<keyword evidence="8" id="KW-0547">Nucleotide-binding</keyword>
<feature type="domain" description="YrdC-like" evidence="12">
    <location>
        <begin position="2"/>
        <end position="187"/>
    </location>
</feature>
<comment type="similarity">
    <text evidence="2">Belongs to the SUA5 family.</text>
</comment>
<dbReference type="GO" id="GO:0006450">
    <property type="term" value="P:regulation of translational fidelity"/>
    <property type="evidence" value="ECO:0007669"/>
    <property type="project" value="TreeGrafter"/>
</dbReference>
<dbReference type="GO" id="GO:0061710">
    <property type="term" value="F:L-threonylcarbamoyladenylate synthase"/>
    <property type="evidence" value="ECO:0007669"/>
    <property type="project" value="UniProtKB-EC"/>
</dbReference>
<dbReference type="Gene3D" id="3.90.870.10">
    <property type="entry name" value="DHBP synthase"/>
    <property type="match status" value="1"/>
</dbReference>
<gene>
    <name evidence="13" type="ORF">EZS27_022438</name>
</gene>
<dbReference type="GO" id="GO:0005524">
    <property type="term" value="F:ATP binding"/>
    <property type="evidence" value="ECO:0007669"/>
    <property type="project" value="UniProtKB-KW"/>
</dbReference>
<evidence type="ECO:0000256" key="6">
    <source>
        <dbReference type="ARBA" id="ARBA00022694"/>
    </source>
</evidence>
<dbReference type="InterPro" id="IPR017945">
    <property type="entry name" value="DHBP_synth_RibB-like_a/b_dom"/>
</dbReference>
<evidence type="ECO:0000256" key="9">
    <source>
        <dbReference type="ARBA" id="ARBA00022840"/>
    </source>
</evidence>
<evidence type="ECO:0000256" key="5">
    <source>
        <dbReference type="ARBA" id="ARBA00022679"/>
    </source>
</evidence>
<dbReference type="PANTHER" id="PTHR17490">
    <property type="entry name" value="SUA5"/>
    <property type="match status" value="1"/>
</dbReference>
<keyword evidence="6" id="KW-0819">tRNA processing</keyword>
<comment type="subcellular location">
    <subcellularLocation>
        <location evidence="1">Cytoplasm</location>
    </subcellularLocation>
</comment>
<dbReference type="AlphaFoldDB" id="A0A5J4R6G2"/>
<sequence>MLDDIKNACRTMEEGGVILYPTDTVWGLGCDATNADAVRRIYEIKQRAESKAMLVLVDSPVKVDFYVEEVPEIAWDVIDLADKPITIIYPGARNLAANLLAGDGSVGIRVTKEEFSQRLCRQFRKAIVSTSANVSGQPSPANFSEISQEVKSRVDYMVTFRQNDTSRPQPSGIIKLGRGGVIRIIRE</sequence>
<comment type="catalytic activity">
    <reaction evidence="11">
        <text>L-threonine + hydrogencarbonate + ATP = L-threonylcarbamoyladenylate + diphosphate + H2O</text>
        <dbReference type="Rhea" id="RHEA:36407"/>
        <dbReference type="ChEBI" id="CHEBI:15377"/>
        <dbReference type="ChEBI" id="CHEBI:17544"/>
        <dbReference type="ChEBI" id="CHEBI:30616"/>
        <dbReference type="ChEBI" id="CHEBI:33019"/>
        <dbReference type="ChEBI" id="CHEBI:57926"/>
        <dbReference type="ChEBI" id="CHEBI:73682"/>
        <dbReference type="EC" id="2.7.7.87"/>
    </reaction>
</comment>
<evidence type="ECO:0000313" key="13">
    <source>
        <dbReference type="EMBL" id="KAA6328691.1"/>
    </source>
</evidence>
<evidence type="ECO:0000256" key="11">
    <source>
        <dbReference type="ARBA" id="ARBA00048366"/>
    </source>
</evidence>
<evidence type="ECO:0000256" key="1">
    <source>
        <dbReference type="ARBA" id="ARBA00004496"/>
    </source>
</evidence>
<dbReference type="PROSITE" id="PS51163">
    <property type="entry name" value="YRDC"/>
    <property type="match status" value="1"/>
</dbReference>
<dbReference type="PANTHER" id="PTHR17490:SF16">
    <property type="entry name" value="THREONYLCARBAMOYL-AMP SYNTHASE"/>
    <property type="match status" value="1"/>
</dbReference>
<dbReference type="EMBL" id="SNRY01001777">
    <property type="protein sequence ID" value="KAA6328691.1"/>
    <property type="molecule type" value="Genomic_DNA"/>
</dbReference>
<dbReference type="GO" id="GO:0003725">
    <property type="term" value="F:double-stranded RNA binding"/>
    <property type="evidence" value="ECO:0007669"/>
    <property type="project" value="InterPro"/>
</dbReference>
<dbReference type="GO" id="GO:0000049">
    <property type="term" value="F:tRNA binding"/>
    <property type="evidence" value="ECO:0007669"/>
    <property type="project" value="TreeGrafter"/>
</dbReference>
<evidence type="ECO:0000256" key="8">
    <source>
        <dbReference type="ARBA" id="ARBA00022741"/>
    </source>
</evidence>
<keyword evidence="7 13" id="KW-0548">Nucleotidyltransferase</keyword>
<dbReference type="InterPro" id="IPR006070">
    <property type="entry name" value="Sua5-like_dom"/>
</dbReference>
<keyword evidence="4" id="KW-0963">Cytoplasm</keyword>
<name>A0A5J4R6G2_9ZZZZ</name>
<dbReference type="SUPFAM" id="SSF55821">
    <property type="entry name" value="YrdC/RibB"/>
    <property type="match status" value="1"/>
</dbReference>
<evidence type="ECO:0000256" key="2">
    <source>
        <dbReference type="ARBA" id="ARBA00007663"/>
    </source>
</evidence>
<evidence type="ECO:0000256" key="7">
    <source>
        <dbReference type="ARBA" id="ARBA00022695"/>
    </source>
</evidence>
<comment type="caution">
    <text evidence="13">The sequence shown here is derived from an EMBL/GenBank/DDBJ whole genome shotgun (WGS) entry which is preliminary data.</text>
</comment>
<dbReference type="Pfam" id="PF01300">
    <property type="entry name" value="Sua5_yciO_yrdC"/>
    <property type="match status" value="1"/>
</dbReference>
<dbReference type="InterPro" id="IPR050156">
    <property type="entry name" value="TC-AMP_synthase_SUA5"/>
</dbReference>